<dbReference type="AlphaFoldDB" id="A0A9Y1BIL1"/>
<dbReference type="Proteomes" id="UP001201020">
    <property type="component" value="Chromosome"/>
</dbReference>
<sequence length="349" mass="40160">MEISDIQKQRKEYRNKILSELKKRKTMKVAYHYNCCDGIVSGAIVKKLFENNQKLVYLPIDYSLLNNPNLRKKFEKANWFAIVDLEPFNLNEMELYVDHHISAVGKLINARKIFFEAGGLSTSYLLSKNYSSVLPDYIIELAKMTEITDTASYSIPPPIELESSLEDFNEDTKIWFLEDACKTAFTLEDHAILTDILSKKGWLGLWDLENPNVEFIHKKISNLRYGRKKAHDVSQEIEIADFVILIDRPSHYNVTYIAHEVMYRGAKGTAYLTEYPDITRISLRLSKRLSDEQIDFLRVDKLAKTMNGGGHKPASGAQLESTDEAVKRISSWAKKMKLSVNIVDLRNRP</sequence>
<dbReference type="PANTHER" id="PTHR42146:SF1">
    <property type="entry name" value="OLIGORIBONUCLEASE NRNB"/>
    <property type="match status" value="1"/>
</dbReference>
<dbReference type="InterPro" id="IPR038763">
    <property type="entry name" value="DHH_sf"/>
</dbReference>
<dbReference type="SUPFAM" id="SSF64182">
    <property type="entry name" value="DHH phosphoesterases"/>
    <property type="match status" value="1"/>
</dbReference>
<evidence type="ECO:0008006" key="2">
    <source>
        <dbReference type="Google" id="ProtNLM"/>
    </source>
</evidence>
<name>A0A9Y1BIL1_9ARCH</name>
<dbReference type="EMBL" id="CP084166">
    <property type="protein sequence ID" value="UJG39545.1"/>
    <property type="molecule type" value="Genomic_DNA"/>
</dbReference>
<dbReference type="InterPro" id="IPR052968">
    <property type="entry name" value="Nucleotide_metab_enz"/>
</dbReference>
<gene>
    <name evidence="1" type="ORF">K9W45_06650</name>
</gene>
<organism evidence="1">
    <name type="scientific">Candidatus Heimdallarchaeum aukensis</name>
    <dbReference type="NCBI Taxonomy" id="2876573"/>
    <lineage>
        <taxon>Archaea</taxon>
        <taxon>Promethearchaeati</taxon>
        <taxon>Candidatus Heimdallarchaeota</taxon>
        <taxon>Candidatus Heimdallarchaeia (ex Rinke et al. 2021) (nom. nud.)</taxon>
        <taxon>Candidatus Heimdallarchaeales</taxon>
        <taxon>Candidatus Heimdallarchaeaceae</taxon>
        <taxon>Candidatus Heimdallarchaeum</taxon>
    </lineage>
</organism>
<reference evidence="1" key="1">
    <citation type="journal article" date="2022" name="Nat. Microbiol.">
        <title>Unique mobile elements and scalable gene flow at the prokaryote-eukaryote boundary revealed by circularized Asgard archaea genomes.</title>
        <authorList>
            <person name="Wu F."/>
            <person name="Speth D.R."/>
            <person name="Philosof A."/>
            <person name="Cremiere A."/>
            <person name="Narayanan A."/>
            <person name="Barco R.A."/>
            <person name="Connon S.A."/>
            <person name="Amend J.P."/>
            <person name="Antoshechkin I.A."/>
            <person name="Orphan V.J."/>
        </authorList>
    </citation>
    <scope>NUCLEOTIDE SEQUENCE</scope>
    <source>
        <strain evidence="1">PM71</strain>
    </source>
</reference>
<proteinExistence type="predicted"/>
<accession>A0A9Y1BIL1</accession>
<protein>
    <recommendedName>
        <fullName evidence="2">DHHA1 domain-containing protein</fullName>
    </recommendedName>
</protein>
<evidence type="ECO:0000313" key="1">
    <source>
        <dbReference type="EMBL" id="UJG39545.1"/>
    </source>
</evidence>
<dbReference type="PANTHER" id="PTHR42146">
    <property type="entry name" value="3',5'-CYCLIC-NUCLEOTIDE PHOSPHODIESTERASE"/>
    <property type="match status" value="1"/>
</dbReference>
<dbReference type="Gene3D" id="3.10.310.30">
    <property type="match status" value="1"/>
</dbReference>